<evidence type="ECO:0000259" key="10">
    <source>
        <dbReference type="Pfam" id="PF12621"/>
    </source>
</evidence>
<evidence type="ECO:0000256" key="7">
    <source>
        <dbReference type="SAM" id="MobiDB-lite"/>
    </source>
</evidence>
<keyword evidence="3" id="KW-0813">Transport</keyword>
<dbReference type="PANTHER" id="PTHR13018">
    <property type="entry name" value="PROBABLE MEMBRANE PROTEIN DUF221-RELATED"/>
    <property type="match status" value="1"/>
</dbReference>
<dbReference type="OrthoDB" id="1076608at2759"/>
<gene>
    <name evidence="13" type="ORF">SPI_08355</name>
</gene>
<dbReference type="InterPro" id="IPR022257">
    <property type="entry name" value="PHM7_ext"/>
</dbReference>
<dbReference type="Pfam" id="PF02714">
    <property type="entry name" value="RSN1_7TM"/>
    <property type="match status" value="1"/>
</dbReference>
<feature type="transmembrane region" description="Helical" evidence="8">
    <location>
        <begin position="59"/>
        <end position="77"/>
    </location>
</feature>
<dbReference type="InterPro" id="IPR032880">
    <property type="entry name" value="CSC1/OSCA1-like_N"/>
</dbReference>
<keyword evidence="4 8" id="KW-0812">Transmembrane</keyword>
<feature type="transmembrane region" description="Helical" evidence="8">
    <location>
        <begin position="899"/>
        <end position="920"/>
    </location>
</feature>
<dbReference type="GO" id="GO:0005886">
    <property type="term" value="C:plasma membrane"/>
    <property type="evidence" value="ECO:0007669"/>
    <property type="project" value="TreeGrafter"/>
</dbReference>
<feature type="compositionally biased region" description="Low complexity" evidence="7">
    <location>
        <begin position="322"/>
        <end position="364"/>
    </location>
</feature>
<feature type="domain" description="CSC1/OSCA1-like cytosolic" evidence="12">
    <location>
        <begin position="544"/>
        <end position="634"/>
    </location>
</feature>
<evidence type="ECO:0000256" key="6">
    <source>
        <dbReference type="ARBA" id="ARBA00023136"/>
    </source>
</evidence>
<feature type="domain" description="CSC1/OSCA1-like cytosolic" evidence="12">
    <location>
        <begin position="228"/>
        <end position="298"/>
    </location>
</feature>
<dbReference type="PANTHER" id="PTHR13018:SF53">
    <property type="entry name" value="DUF221 DOMAIN PROTEIN"/>
    <property type="match status" value="1"/>
</dbReference>
<feature type="transmembrane region" description="Helical" evidence="8">
    <location>
        <begin position="927"/>
        <end position="944"/>
    </location>
</feature>
<dbReference type="Proteomes" id="UP000076874">
    <property type="component" value="Unassembled WGS sequence"/>
</dbReference>
<proteinExistence type="inferred from homology"/>
<feature type="region of interest" description="Disordered" evidence="7">
    <location>
        <begin position="1006"/>
        <end position="1029"/>
    </location>
</feature>
<dbReference type="InterPro" id="IPR045122">
    <property type="entry name" value="Csc1-like"/>
</dbReference>
<feature type="transmembrane region" description="Helical" evidence="8">
    <location>
        <begin position="844"/>
        <end position="877"/>
    </location>
</feature>
<feature type="domain" description="CSC1/OSCA1-like N-terminal transmembrane" evidence="11">
    <location>
        <begin position="56"/>
        <end position="205"/>
    </location>
</feature>
<feature type="compositionally biased region" description="Low complexity" evidence="7">
    <location>
        <begin position="388"/>
        <end position="408"/>
    </location>
</feature>
<evidence type="ECO:0000313" key="13">
    <source>
        <dbReference type="EMBL" id="OAA55260.1"/>
    </source>
</evidence>
<feature type="transmembrane region" description="Helical" evidence="8">
    <location>
        <begin position="140"/>
        <end position="164"/>
    </location>
</feature>
<dbReference type="GO" id="GO:0005227">
    <property type="term" value="F:calcium-activated cation channel activity"/>
    <property type="evidence" value="ECO:0007669"/>
    <property type="project" value="InterPro"/>
</dbReference>
<feature type="compositionally biased region" description="Polar residues" evidence="7">
    <location>
        <begin position="488"/>
        <end position="498"/>
    </location>
</feature>
<dbReference type="InterPro" id="IPR027815">
    <property type="entry name" value="CSC1/OSCA1-like_cyt"/>
</dbReference>
<protein>
    <submittedName>
        <fullName evidence="13">DUF221 domain protein</fullName>
    </submittedName>
</protein>
<dbReference type="Pfam" id="PF13967">
    <property type="entry name" value="RSN1_TM"/>
    <property type="match status" value="1"/>
</dbReference>
<feature type="compositionally biased region" description="Polar residues" evidence="7">
    <location>
        <begin position="456"/>
        <end position="476"/>
    </location>
</feature>
<comment type="subcellular location">
    <subcellularLocation>
        <location evidence="1">Membrane</location>
        <topology evidence="1">Multi-pass membrane protein</topology>
    </subcellularLocation>
</comment>
<keyword evidence="6 8" id="KW-0472">Membrane</keyword>
<evidence type="ECO:0000259" key="9">
    <source>
        <dbReference type="Pfam" id="PF02714"/>
    </source>
</evidence>
<feature type="compositionally biased region" description="Pro residues" evidence="7">
    <location>
        <begin position="365"/>
        <end position="383"/>
    </location>
</feature>
<feature type="region of interest" description="Disordered" evidence="7">
    <location>
        <begin position="1079"/>
        <end position="1105"/>
    </location>
</feature>
<reference evidence="13 14" key="1">
    <citation type="journal article" date="2016" name="Genome Biol. Evol.">
        <title>Divergent and convergent evolution of fungal pathogenicity.</title>
        <authorList>
            <person name="Shang Y."/>
            <person name="Xiao G."/>
            <person name="Zheng P."/>
            <person name="Cen K."/>
            <person name="Zhan S."/>
            <person name="Wang C."/>
        </authorList>
    </citation>
    <scope>NUCLEOTIDE SEQUENCE [LARGE SCALE GENOMIC DNA]</scope>
    <source>
        <strain evidence="13 14">RCEF 264</strain>
    </source>
</reference>
<evidence type="ECO:0000259" key="11">
    <source>
        <dbReference type="Pfam" id="PF13967"/>
    </source>
</evidence>
<evidence type="ECO:0000256" key="1">
    <source>
        <dbReference type="ARBA" id="ARBA00004141"/>
    </source>
</evidence>
<keyword evidence="5 8" id="KW-1133">Transmembrane helix</keyword>
<dbReference type="Pfam" id="PF14703">
    <property type="entry name" value="PHM7_cyt"/>
    <property type="match status" value="2"/>
</dbReference>
<feature type="domain" description="CSC1/OSCA1-like 7TM region" evidence="9">
    <location>
        <begin position="646"/>
        <end position="918"/>
    </location>
</feature>
<feature type="transmembrane region" description="Helical" evidence="8">
    <location>
        <begin position="697"/>
        <end position="718"/>
    </location>
</feature>
<evidence type="ECO:0000259" key="12">
    <source>
        <dbReference type="Pfam" id="PF14703"/>
    </source>
</evidence>
<feature type="domain" description="10TM putative phosphate transporter extracellular tail" evidence="10">
    <location>
        <begin position="1111"/>
        <end position="1200"/>
    </location>
</feature>
<feature type="transmembrane region" description="Helical" evidence="8">
    <location>
        <begin position="184"/>
        <end position="203"/>
    </location>
</feature>
<feature type="region of interest" description="Disordered" evidence="7">
    <location>
        <begin position="314"/>
        <end position="414"/>
    </location>
</feature>
<feature type="transmembrane region" description="Helical" evidence="8">
    <location>
        <begin position="648"/>
        <end position="677"/>
    </location>
</feature>
<feature type="region of interest" description="Disordered" evidence="7">
    <location>
        <begin position="16"/>
        <end position="42"/>
    </location>
</feature>
<sequence>MDWTAPAEGLLLRGLPSLSQNQSDDPRIGSGRDNATGGTISHVTSSGTNSASAASLGSTFVPVLVYGGVCLAIFFIFRRKCPRVYAPRTIPGIRRSPYEPVPSLPDGWFNWLKPFYKVDERFILNNCSLDGFFFLRYIRILATICFTGCLISWPVLLSVNATGGNRLSQLDLLTIGDINDATKFYAHVFISWLFFGFILFMICRECIYYVNLRQAYLMAPQHAHRLSARTVLFTCVPKRFLDEHRIRKLFGDSVKNVWIPHNTRKLQRLVDEREKAAVRLEKAEISLIKKANAARKKQAGAQVLPLPVSTPGSVPAHPAPIPSNASAGSSSSVASLSSSSSASPSSSSPSSSSAPSSPRASSSPSSPPPPAFPASPSVPPPPSRHSAEPSPQSASSLPPQSNLSPSTSVGTTNALQGVLSPGLIHEINEINQSAVQSENAADRAIRQEDIHLSEIGNVSETALSPSTTAVDSTPSAPVSDVTEDADRSNIQTTNNGGLSPQPKDVVVPGEGDDDDEKNYIHPYGFAPNLPDVRGSVAAQWLPAKDRPRHRPLANYGRSVDTIRWTRMRIKSLNQLIARARRRFRAGDGTPISAIFVEFDSQAAAQVACQVLTHHQPLHMSPRFIGIRPEDVIWSSLRMRWWERIIRRFAVMGIVAAAIIFWSIPAAFVGIVSNVGFLSSKVFFLHWIADLPSAITGVIQGLLPAVALSLLMAMVPAAMRVCARSAGIPSAPMVELYTQNAYFGFQVVQVFLITTLTSAASAAFTQILEDPLSIKDLLSKNLPKASNFYLSYITVQCLAGGALGLVHVLDLIRHTIIVRTIEHPRRSFELWQKLKRPHWGGIFPVYTNLGVIAISYTCIAPLILAFAAVGLCCTYQVYKYNLVYCYDSDTDSKGLHYPRALMHLMIGLYLAEICLIGLFSIQAAIGPVVLMVMFLIFTMLVHLSLNDAVSPLLYSLPRTLALEDKDLAAGHQDRLAAAADERAAASNSGNNNTGGLAAEYYDVEEGYGEEEDPEDALHTGPTTNRGADVDVDGAGDLVNIVKDWTREALKKKIKSEVKIITTDARSFSFKRYMSWSKKRGAATERVSQPVDAEADGSNPSQPPTKPNFLIRWLHPEMYEDYTYLRTLLPKDPPPIEYPNDYIRRGYWPPEMWKPIPTLWIPRDEAWVSRQEVAHTRQVVPISDQNAWLTPKGRVVADLNKSPLFVPQYLY</sequence>
<accession>A0A162MF05</accession>
<evidence type="ECO:0000313" key="14">
    <source>
        <dbReference type="Proteomes" id="UP000076874"/>
    </source>
</evidence>
<evidence type="ECO:0000256" key="4">
    <source>
        <dbReference type="ARBA" id="ARBA00022692"/>
    </source>
</evidence>
<keyword evidence="14" id="KW-1185">Reference proteome</keyword>
<name>A0A162MF05_9HYPO</name>
<evidence type="ECO:0000256" key="5">
    <source>
        <dbReference type="ARBA" id="ARBA00022989"/>
    </source>
</evidence>
<evidence type="ECO:0000256" key="3">
    <source>
        <dbReference type="ARBA" id="ARBA00022448"/>
    </source>
</evidence>
<comment type="caution">
    <text evidence="13">The sequence shown here is derived from an EMBL/GenBank/DDBJ whole genome shotgun (WGS) entry which is preliminary data.</text>
</comment>
<dbReference type="InterPro" id="IPR003864">
    <property type="entry name" value="CSC1/OSCA1-like_7TM"/>
</dbReference>
<evidence type="ECO:0000256" key="8">
    <source>
        <dbReference type="SAM" id="Phobius"/>
    </source>
</evidence>
<organism evidence="13 14">
    <name type="scientific">Niveomyces insectorum RCEF 264</name>
    <dbReference type="NCBI Taxonomy" id="1081102"/>
    <lineage>
        <taxon>Eukaryota</taxon>
        <taxon>Fungi</taxon>
        <taxon>Dikarya</taxon>
        <taxon>Ascomycota</taxon>
        <taxon>Pezizomycotina</taxon>
        <taxon>Sordariomycetes</taxon>
        <taxon>Hypocreomycetidae</taxon>
        <taxon>Hypocreales</taxon>
        <taxon>Cordycipitaceae</taxon>
        <taxon>Niveomyces</taxon>
    </lineage>
</organism>
<dbReference type="EMBL" id="AZHD01000020">
    <property type="protein sequence ID" value="OAA55260.1"/>
    <property type="molecule type" value="Genomic_DNA"/>
</dbReference>
<feature type="transmembrane region" description="Helical" evidence="8">
    <location>
        <begin position="787"/>
        <end position="808"/>
    </location>
</feature>
<feature type="transmembrane region" description="Helical" evidence="8">
    <location>
        <begin position="739"/>
        <end position="767"/>
    </location>
</feature>
<comment type="similarity">
    <text evidence="2">Belongs to the CSC1 (TC 1.A.17) family.</text>
</comment>
<dbReference type="Pfam" id="PF12621">
    <property type="entry name" value="PHM7_ext"/>
    <property type="match status" value="1"/>
</dbReference>
<feature type="region of interest" description="Disordered" evidence="7">
    <location>
        <begin position="456"/>
        <end position="517"/>
    </location>
</feature>
<dbReference type="AlphaFoldDB" id="A0A162MF05"/>
<evidence type="ECO:0000256" key="2">
    <source>
        <dbReference type="ARBA" id="ARBA00007779"/>
    </source>
</evidence>